<evidence type="ECO:0000256" key="11">
    <source>
        <dbReference type="PIRSR" id="PIRSR605150-1"/>
    </source>
</evidence>
<evidence type="ECO:0008006" key="18">
    <source>
        <dbReference type="Google" id="ProtNLM"/>
    </source>
</evidence>
<dbReference type="Gene3D" id="3.90.550.10">
    <property type="entry name" value="Spore Coat Polysaccharide Biosynthesis Protein SpsA, Chain A"/>
    <property type="match status" value="1"/>
</dbReference>
<comment type="caution">
    <text evidence="16">The sequence shown here is derived from an EMBL/GenBank/DDBJ whole genome shotgun (WGS) entry which is preliminary data.</text>
</comment>
<feature type="active site" evidence="11">
    <location>
        <position position="429"/>
    </location>
</feature>
<comment type="function">
    <text evidence="9">Thought to be a Golgi-localized beta-glycan synthase that polymerize the backbones of noncellulosic polysaccharides (hemicelluloses) of plant cell wall.</text>
</comment>
<gene>
    <name evidence="16" type="ORF">ACH5RR_010831</name>
</gene>
<dbReference type="Pfam" id="PF14570">
    <property type="entry name" value="zf-RING_4"/>
    <property type="match status" value="1"/>
</dbReference>
<evidence type="ECO:0000256" key="9">
    <source>
        <dbReference type="ARBA" id="ARBA00037405"/>
    </source>
</evidence>
<keyword evidence="7 15" id="KW-0472">Membrane</keyword>
<keyword evidence="17" id="KW-1185">Reference proteome</keyword>
<evidence type="ECO:0000256" key="15">
    <source>
        <dbReference type="SAM" id="Phobius"/>
    </source>
</evidence>
<evidence type="ECO:0000256" key="1">
    <source>
        <dbReference type="ARBA" id="ARBA00004653"/>
    </source>
</evidence>
<feature type="binding site" evidence="12">
    <location>
        <position position="399"/>
    </location>
    <ligand>
        <name>UDP-alpha-D-glucose</name>
        <dbReference type="ChEBI" id="CHEBI:58885"/>
    </ligand>
</feature>
<keyword evidence="2" id="KW-0328">Glycosyltransferase</keyword>
<dbReference type="SUPFAM" id="SSF53448">
    <property type="entry name" value="Nucleotide-diphospho-sugar transferases"/>
    <property type="match status" value="1"/>
</dbReference>
<dbReference type="PANTHER" id="PTHR13301">
    <property type="entry name" value="X-BOX TRANSCRIPTION FACTOR-RELATED"/>
    <property type="match status" value="1"/>
</dbReference>
<evidence type="ECO:0000256" key="13">
    <source>
        <dbReference type="PIRSR" id="PIRSR605150-3"/>
    </source>
</evidence>
<comment type="subcellular location">
    <subcellularLocation>
        <location evidence="1">Golgi apparatus membrane</location>
        <topology evidence="1">Multi-pass membrane protein</topology>
    </subcellularLocation>
</comment>
<evidence type="ECO:0000256" key="3">
    <source>
        <dbReference type="ARBA" id="ARBA00022679"/>
    </source>
</evidence>
<dbReference type="InterPro" id="IPR013083">
    <property type="entry name" value="Znf_RING/FYVE/PHD"/>
</dbReference>
<proteinExistence type="inferred from homology"/>
<dbReference type="GO" id="GO:0071555">
    <property type="term" value="P:cell wall organization"/>
    <property type="evidence" value="ECO:0007669"/>
    <property type="project" value="UniProtKB-KW"/>
</dbReference>
<evidence type="ECO:0000256" key="8">
    <source>
        <dbReference type="ARBA" id="ARBA00023316"/>
    </source>
</evidence>
<evidence type="ECO:0000256" key="6">
    <source>
        <dbReference type="ARBA" id="ARBA00023034"/>
    </source>
</evidence>
<feature type="binding site" evidence="13">
    <location>
        <position position="622"/>
    </location>
    <ligand>
        <name>Mn(2+)</name>
        <dbReference type="ChEBI" id="CHEBI:29035"/>
    </ligand>
</feature>
<evidence type="ECO:0000256" key="5">
    <source>
        <dbReference type="ARBA" id="ARBA00022989"/>
    </source>
</evidence>
<feature type="region of interest" description="Disordered" evidence="14">
    <location>
        <begin position="89"/>
        <end position="112"/>
    </location>
</feature>
<accession>A0ABD3AK02</accession>
<dbReference type="SUPFAM" id="SSF57850">
    <property type="entry name" value="RING/U-box"/>
    <property type="match status" value="1"/>
</dbReference>
<feature type="binding site" evidence="12">
    <location>
        <position position="429"/>
    </location>
    <ligand>
        <name>UDP-alpha-D-glucose</name>
        <dbReference type="ChEBI" id="CHEBI:58885"/>
    </ligand>
</feature>
<dbReference type="Pfam" id="PF03552">
    <property type="entry name" value="Cellulose_synt"/>
    <property type="match status" value="1"/>
</dbReference>
<feature type="compositionally biased region" description="Polar residues" evidence="14">
    <location>
        <begin position="92"/>
        <end position="112"/>
    </location>
</feature>
<feature type="compositionally biased region" description="Low complexity" evidence="14">
    <location>
        <begin position="35"/>
        <end position="46"/>
    </location>
</feature>
<evidence type="ECO:0000256" key="7">
    <source>
        <dbReference type="ARBA" id="ARBA00023136"/>
    </source>
</evidence>
<keyword evidence="4 15" id="KW-0812">Transmembrane</keyword>
<feature type="binding site" evidence="12">
    <location>
        <position position="621"/>
    </location>
    <ligand>
        <name>UDP-alpha-D-glucose</name>
        <dbReference type="ChEBI" id="CHEBI:58885"/>
    </ligand>
</feature>
<evidence type="ECO:0000256" key="12">
    <source>
        <dbReference type="PIRSR" id="PIRSR605150-2"/>
    </source>
</evidence>
<evidence type="ECO:0000256" key="4">
    <source>
        <dbReference type="ARBA" id="ARBA00022692"/>
    </source>
</evidence>
<dbReference type="FunFam" id="3.90.550.10:FF:000027">
    <property type="entry name" value="Cellulose synthase-like protein D4"/>
    <property type="match status" value="1"/>
</dbReference>
<comment type="similarity">
    <text evidence="10">Belongs to the glycosyltransferase 2 family. Plant cellulose synthase-like D subfamily.</text>
</comment>
<sequence length="1163" mass="129941">MAVDSPSKSSVTITVSTSGGGHGIALTSPIRRHSLSNNSNSPLSGRGLRGSSGGAIRQAASSNSHGGRYLSFSKDSTDEFVAYTVHIPPTPDNRTVTESQNSPFEGSKSRGNPSAGFIKDTIFTGGYNSVTRAHVRKSSEEVVEPLGMTKSKMVCGIEGCDEKALDRNSELLCECGFRICRDCYFDCIDNGAGRCPGCKEPYRGDVVDDEIQDEPRSQGIRMGKNFSLVQSFKNPNHDFDHAQWLFETKGTYGYGNAVWPRDGYVFGMGTDPHQNPPDFTDRRNKPLTRKVGISTALISPYRLLMVLRLAALACFLTWRISHPNHEAMWLWIMSVVCEFWFALSWLLDQLPKLCPVKRVTDLSVLKQRFESPDPNLNNPKALSDLPGIDIFVSTADPDKEPPLVTANTILSILAVDYPVEKVACYLSDDGGSLVTFEALAEAASFAKTWIPFCRKHNVEPRSPEAYFSQKSDPLKNKVKVDFVRDRRRVKREYDEFKVRINALPESIRRRSDAYNAKAELRARKKQLELGDNLSEAIKVPKATWMSDESNWPGTWSSAEEGHSKGDHEGIIQMMLMPPNLEPVFGTEAAEDNLIGTAEVDIRLPMLVYVSREKRPGFDHNKKAGAMNALVRASAIMSNGPFILNLDCDHYIHNSLALREGMCFMLDRGGDRICFVQFPQRFEGVDPNDRYANHNTVFFDVSMRAFDGLQGPMYVGTGCIFRRIALYGFSPPRATEHHGWFGTKKIKMLLRRKSKLPQNQEDVETLLPIMDDENADAEATKSLLSKQFGNSPSLVDSIAIAEFGGRLLHELRGKGCLGRPAGSLAVQREPLDAAVLAEAVSVVTCFYEDKTEWGKRVGWIYGSITEDVVTGYRMHNRGWRSVYCVTKRDAFRGTAPINLTDRLIQVLRWATGSVEIFFSRNNALFASPRMKFLQRVAYFNVGMYPFTSVFLLVYCLLPALSLFSGKFIVQSLNVTFLVFLLAITLTLCMLALLEIKWSGITLHDWWRNEQFWLIGGTSAHPAAVVQGLLKVIAGIDISFTLTSKSAAPDDEDDGFAELYEFRWTALMVPPITIMLINMIAIVVAVSRTLYSPFPEWSKLLGGVFFSIWVLSHLYPFAKGLMGRRGKVPTIVFLWSGLICIVLSLIAVYLYPPSGRHNSFQFEFP</sequence>
<dbReference type="InterPro" id="IPR029044">
    <property type="entry name" value="Nucleotide-diphossugar_trans"/>
</dbReference>
<evidence type="ECO:0000256" key="2">
    <source>
        <dbReference type="ARBA" id="ARBA00022676"/>
    </source>
</evidence>
<keyword evidence="3" id="KW-0808">Transferase</keyword>
<feature type="transmembrane region" description="Helical" evidence="15">
    <location>
        <begin position="971"/>
        <end position="992"/>
    </location>
</feature>
<evidence type="ECO:0000256" key="10">
    <source>
        <dbReference type="ARBA" id="ARBA00061286"/>
    </source>
</evidence>
<organism evidence="16 17">
    <name type="scientific">Cinchona calisaya</name>
    <dbReference type="NCBI Taxonomy" id="153742"/>
    <lineage>
        <taxon>Eukaryota</taxon>
        <taxon>Viridiplantae</taxon>
        <taxon>Streptophyta</taxon>
        <taxon>Embryophyta</taxon>
        <taxon>Tracheophyta</taxon>
        <taxon>Spermatophyta</taxon>
        <taxon>Magnoliopsida</taxon>
        <taxon>eudicotyledons</taxon>
        <taxon>Gunneridae</taxon>
        <taxon>Pentapetalae</taxon>
        <taxon>asterids</taxon>
        <taxon>lamiids</taxon>
        <taxon>Gentianales</taxon>
        <taxon>Rubiaceae</taxon>
        <taxon>Cinchonoideae</taxon>
        <taxon>Cinchoneae</taxon>
        <taxon>Cinchona</taxon>
    </lineage>
</organism>
<feature type="binding site" evidence="12">
    <location>
        <position position="393"/>
    </location>
    <ligand>
        <name>UDP-alpha-D-glucose</name>
        <dbReference type="ChEBI" id="CHEBI:58885"/>
    </ligand>
</feature>
<keyword evidence="8" id="KW-0961">Cell wall biogenesis/degradation</keyword>
<feature type="region of interest" description="Disordered" evidence="14">
    <location>
        <begin position="1"/>
        <end position="68"/>
    </location>
</feature>
<dbReference type="GO" id="GO:0000139">
    <property type="term" value="C:Golgi membrane"/>
    <property type="evidence" value="ECO:0007669"/>
    <property type="project" value="UniProtKB-SubCell"/>
</dbReference>
<reference evidence="16 17" key="1">
    <citation type="submission" date="2024-11" db="EMBL/GenBank/DDBJ databases">
        <title>A near-complete genome assembly of Cinchona calisaya.</title>
        <authorList>
            <person name="Lian D.C."/>
            <person name="Zhao X.W."/>
            <person name="Wei L."/>
        </authorList>
    </citation>
    <scope>NUCLEOTIDE SEQUENCE [LARGE SCALE GENOMIC DNA]</scope>
    <source>
        <tissue evidence="16">Nenye</tissue>
    </source>
</reference>
<feature type="binding site" evidence="13">
    <location>
        <position position="646"/>
    </location>
    <ligand>
        <name>Mn(2+)</name>
        <dbReference type="ChEBI" id="CHEBI:29035"/>
    </ligand>
</feature>
<evidence type="ECO:0000313" key="16">
    <source>
        <dbReference type="EMBL" id="KAL3531509.1"/>
    </source>
</evidence>
<feature type="binding site" evidence="12">
    <location>
        <position position="400"/>
    </location>
    <ligand>
        <name>UDP-alpha-D-glucose</name>
        <dbReference type="ChEBI" id="CHEBI:58885"/>
    </ligand>
</feature>
<dbReference type="GO" id="GO:0016757">
    <property type="term" value="F:glycosyltransferase activity"/>
    <property type="evidence" value="ECO:0007669"/>
    <property type="project" value="UniProtKB-KW"/>
</dbReference>
<evidence type="ECO:0000256" key="14">
    <source>
        <dbReference type="SAM" id="MobiDB-lite"/>
    </source>
</evidence>
<dbReference type="AlphaFoldDB" id="A0ABD3AK02"/>
<evidence type="ECO:0000313" key="17">
    <source>
        <dbReference type="Proteomes" id="UP001630127"/>
    </source>
</evidence>
<dbReference type="EMBL" id="JBJUIK010000004">
    <property type="protein sequence ID" value="KAL3531509.1"/>
    <property type="molecule type" value="Genomic_DNA"/>
</dbReference>
<keyword evidence="5 15" id="KW-1133">Transmembrane helix</keyword>
<dbReference type="Gene3D" id="3.30.40.10">
    <property type="entry name" value="Zinc/RING finger domain, C3HC4 (zinc finger)"/>
    <property type="match status" value="1"/>
</dbReference>
<feature type="transmembrane region" description="Helical" evidence="15">
    <location>
        <begin position="1095"/>
        <end position="1116"/>
    </location>
</feature>
<dbReference type="InterPro" id="IPR005150">
    <property type="entry name" value="Cellulose_synth"/>
</dbReference>
<feature type="transmembrane region" description="Helical" evidence="15">
    <location>
        <begin position="936"/>
        <end position="959"/>
    </location>
</feature>
<dbReference type="Proteomes" id="UP001630127">
    <property type="component" value="Unassembled WGS sequence"/>
</dbReference>
<feature type="transmembrane region" description="Helical" evidence="15">
    <location>
        <begin position="1128"/>
        <end position="1149"/>
    </location>
</feature>
<feature type="active site" evidence="11">
    <location>
        <position position="866"/>
    </location>
</feature>
<feature type="transmembrane region" description="Helical" evidence="15">
    <location>
        <begin position="1070"/>
        <end position="1089"/>
    </location>
</feature>
<name>A0ABD3AK02_9GENT</name>
<protein>
    <recommendedName>
        <fullName evidence="18">Cellulose synthase-like protein D5</fullName>
    </recommendedName>
</protein>
<keyword evidence="6" id="KW-0333">Golgi apparatus</keyword>